<name>A0A1S2MXE2_9MICC</name>
<feature type="compositionally biased region" description="Low complexity" evidence="1">
    <location>
        <begin position="103"/>
        <end position="114"/>
    </location>
</feature>
<feature type="region of interest" description="Disordered" evidence="1">
    <location>
        <begin position="99"/>
        <end position="122"/>
    </location>
</feature>
<evidence type="ECO:0000256" key="1">
    <source>
        <dbReference type="SAM" id="MobiDB-lite"/>
    </source>
</evidence>
<reference evidence="2 3" key="1">
    <citation type="submission" date="2016-10" db="EMBL/GenBank/DDBJ databases">
        <title>Draft genome sequence of strain LCT isolated from the Shenzhou X spacecraft of China.</title>
        <authorList>
            <person name="Huang B."/>
        </authorList>
    </citation>
    <scope>NUCLEOTIDE SEQUENCE [LARGE SCALE GENOMIC DNA]</scope>
    <source>
        <strain evidence="2 3">LCT-H5</strain>
    </source>
</reference>
<proteinExistence type="predicted"/>
<dbReference type="Proteomes" id="UP000179540">
    <property type="component" value="Unassembled WGS sequence"/>
</dbReference>
<sequence>MSAESMRDPRRSEGRDPRPEARIPGADAAERTDQPHPDQPHPDQLQAEAASQAVRDAAQRLAEHGSAAELEALLERFDEVPVAEHAALYDQLHRALRTRLDAEPSPASGAPGPARADREPRG</sequence>
<gene>
    <name evidence="2" type="ORF">BK826_10045</name>
</gene>
<dbReference type="EMBL" id="MODZ01000016">
    <property type="protein sequence ID" value="OIJ34847.1"/>
    <property type="molecule type" value="Genomic_DNA"/>
</dbReference>
<protein>
    <submittedName>
        <fullName evidence="2">Uncharacterized protein</fullName>
    </submittedName>
</protein>
<evidence type="ECO:0000313" key="2">
    <source>
        <dbReference type="EMBL" id="OIJ34847.1"/>
    </source>
</evidence>
<dbReference type="RefSeq" id="WP_075515509.1">
    <property type="nucleotide sequence ID" value="NZ_MODZ01000016.1"/>
</dbReference>
<feature type="region of interest" description="Disordered" evidence="1">
    <location>
        <begin position="1"/>
        <end position="62"/>
    </location>
</feature>
<organism evidence="2 3">
    <name type="scientific">Rothia kristinae</name>
    <dbReference type="NCBI Taxonomy" id="37923"/>
    <lineage>
        <taxon>Bacteria</taxon>
        <taxon>Bacillati</taxon>
        <taxon>Actinomycetota</taxon>
        <taxon>Actinomycetes</taxon>
        <taxon>Micrococcales</taxon>
        <taxon>Micrococcaceae</taxon>
        <taxon>Rothia</taxon>
    </lineage>
</organism>
<comment type="caution">
    <text evidence="2">The sequence shown here is derived from an EMBL/GenBank/DDBJ whole genome shotgun (WGS) entry which is preliminary data.</text>
</comment>
<dbReference type="AlphaFoldDB" id="A0A1S2MXE2"/>
<accession>A0A1S2MXE2</accession>
<feature type="compositionally biased region" description="Basic and acidic residues" evidence="1">
    <location>
        <begin position="1"/>
        <end position="21"/>
    </location>
</feature>
<feature type="compositionally biased region" description="Basic and acidic residues" evidence="1">
    <location>
        <begin position="28"/>
        <end position="41"/>
    </location>
</feature>
<evidence type="ECO:0000313" key="3">
    <source>
        <dbReference type="Proteomes" id="UP000179540"/>
    </source>
</evidence>